<accession>A0A8T0VNJ1</accession>
<dbReference type="Pfam" id="PF03476">
    <property type="entry name" value="MOSC_N"/>
    <property type="match status" value="1"/>
</dbReference>
<name>A0A8T0VNJ1_PANVG</name>
<dbReference type="EMBL" id="CM029040">
    <property type="protein sequence ID" value="KAG2636830.1"/>
    <property type="molecule type" value="Genomic_DNA"/>
</dbReference>
<sequence length="323" mass="35871">MAMEKAASFLSTLLGGGDGEAAATVKSVLIYPIKSCRGIAVPQAPITSTGFRWDRQWLVVNAKGRAYTQRVEPKLALVQVELPPEAFTEDCQPTADDHMVIRAPGMEPLKIPLAAEHATIDDVSVWEWSGSAFDEGAEVAEWFSTYFEKPSRLVRFKEASETRPTNPDYAQGYKIMFTDCFPFLIASQGSLDALNEILKEPVPMNRFRPNILVDGCQPYSEDLWKTIKINNLTFQGVKLCNRCKVPTIDQDNGISGTEPTETLLTFRSDEVLRPSHKNKRQVYFGQNLVCKESLSGNNKGKIIKVGNPVYVLQTFTSSNEAPA</sequence>
<dbReference type="GO" id="GO:0032787">
    <property type="term" value="P:monocarboxylic acid metabolic process"/>
    <property type="evidence" value="ECO:0007669"/>
    <property type="project" value="UniProtKB-ARBA"/>
</dbReference>
<gene>
    <name evidence="2" type="ORF">PVAP13_2NG391206</name>
</gene>
<dbReference type="AlphaFoldDB" id="A0A8T0VNJ1"/>
<dbReference type="GO" id="GO:0003824">
    <property type="term" value="F:catalytic activity"/>
    <property type="evidence" value="ECO:0007669"/>
    <property type="project" value="InterPro"/>
</dbReference>
<dbReference type="Proteomes" id="UP000823388">
    <property type="component" value="Chromosome 2N"/>
</dbReference>
<comment type="caution">
    <text evidence="2">The sequence shown here is derived from an EMBL/GenBank/DDBJ whole genome shotgun (WGS) entry which is preliminary data.</text>
</comment>
<dbReference type="PANTHER" id="PTHR14237">
    <property type="entry name" value="MOLYBDOPTERIN COFACTOR SULFURASE MOSC"/>
    <property type="match status" value="1"/>
</dbReference>
<dbReference type="Pfam" id="PF03473">
    <property type="entry name" value="MOSC"/>
    <property type="match status" value="1"/>
</dbReference>
<reference evidence="2 3" key="1">
    <citation type="submission" date="2020-05" db="EMBL/GenBank/DDBJ databases">
        <title>WGS assembly of Panicum virgatum.</title>
        <authorList>
            <person name="Lovell J.T."/>
            <person name="Jenkins J."/>
            <person name="Shu S."/>
            <person name="Juenger T.E."/>
            <person name="Schmutz J."/>
        </authorList>
    </citation>
    <scope>NUCLEOTIDE SEQUENCE [LARGE SCALE GENOMIC DNA]</scope>
    <source>
        <strain evidence="3">cv. AP13</strain>
    </source>
</reference>
<keyword evidence="3" id="KW-1185">Reference proteome</keyword>
<evidence type="ECO:0000259" key="1">
    <source>
        <dbReference type="PROSITE" id="PS51340"/>
    </source>
</evidence>
<evidence type="ECO:0000313" key="2">
    <source>
        <dbReference type="EMBL" id="KAG2636830.1"/>
    </source>
</evidence>
<dbReference type="PANTHER" id="PTHR14237:SF19">
    <property type="entry name" value="MITOCHONDRIAL AMIDOXIME REDUCING COMPONENT 1"/>
    <property type="match status" value="1"/>
</dbReference>
<dbReference type="InterPro" id="IPR005303">
    <property type="entry name" value="MOCOS_middle"/>
</dbReference>
<feature type="domain" description="MOSC" evidence="1">
    <location>
        <begin position="151"/>
        <end position="312"/>
    </location>
</feature>
<dbReference type="InterPro" id="IPR005302">
    <property type="entry name" value="MoCF_Sase_C"/>
</dbReference>
<dbReference type="PROSITE" id="PS51340">
    <property type="entry name" value="MOSC"/>
    <property type="match status" value="1"/>
</dbReference>
<protein>
    <recommendedName>
        <fullName evidence="1">MOSC domain-containing protein</fullName>
    </recommendedName>
</protein>
<dbReference type="InterPro" id="IPR011037">
    <property type="entry name" value="Pyrv_Knase-like_insert_dom_sf"/>
</dbReference>
<proteinExistence type="predicted"/>
<dbReference type="OrthoDB" id="17255at2759"/>
<dbReference type="GO" id="GO:0030151">
    <property type="term" value="F:molybdenum ion binding"/>
    <property type="evidence" value="ECO:0007669"/>
    <property type="project" value="InterPro"/>
</dbReference>
<organism evidence="2 3">
    <name type="scientific">Panicum virgatum</name>
    <name type="common">Blackwell switchgrass</name>
    <dbReference type="NCBI Taxonomy" id="38727"/>
    <lineage>
        <taxon>Eukaryota</taxon>
        <taxon>Viridiplantae</taxon>
        <taxon>Streptophyta</taxon>
        <taxon>Embryophyta</taxon>
        <taxon>Tracheophyta</taxon>
        <taxon>Spermatophyta</taxon>
        <taxon>Magnoliopsida</taxon>
        <taxon>Liliopsida</taxon>
        <taxon>Poales</taxon>
        <taxon>Poaceae</taxon>
        <taxon>PACMAD clade</taxon>
        <taxon>Panicoideae</taxon>
        <taxon>Panicodae</taxon>
        <taxon>Paniceae</taxon>
        <taxon>Panicinae</taxon>
        <taxon>Panicum</taxon>
        <taxon>Panicum sect. Hiantes</taxon>
    </lineage>
</organism>
<dbReference type="SUPFAM" id="SSF50800">
    <property type="entry name" value="PK beta-barrel domain-like"/>
    <property type="match status" value="1"/>
</dbReference>
<dbReference type="SUPFAM" id="SSF141673">
    <property type="entry name" value="MOSC N-terminal domain-like"/>
    <property type="match status" value="1"/>
</dbReference>
<dbReference type="GO" id="GO:0030170">
    <property type="term" value="F:pyridoxal phosphate binding"/>
    <property type="evidence" value="ECO:0007669"/>
    <property type="project" value="InterPro"/>
</dbReference>
<evidence type="ECO:0000313" key="3">
    <source>
        <dbReference type="Proteomes" id="UP000823388"/>
    </source>
</evidence>